<comment type="similarity">
    <text evidence="1">Belongs to the sulfatase family.</text>
</comment>
<dbReference type="PROSITE" id="PS51257">
    <property type="entry name" value="PROKAR_LIPOPROTEIN"/>
    <property type="match status" value="1"/>
</dbReference>
<dbReference type="EMBL" id="JAENRR010000045">
    <property type="protein sequence ID" value="MBK3518901.1"/>
    <property type="molecule type" value="Genomic_DNA"/>
</dbReference>
<evidence type="ECO:0000256" key="2">
    <source>
        <dbReference type="ARBA" id="ARBA00022729"/>
    </source>
</evidence>
<evidence type="ECO:0000259" key="6">
    <source>
        <dbReference type="Pfam" id="PF00884"/>
    </source>
</evidence>
<feature type="domain" description="Sulfatase N-terminal" evidence="6">
    <location>
        <begin position="27"/>
        <end position="385"/>
    </location>
</feature>
<dbReference type="Proteomes" id="UP000605676">
    <property type="component" value="Unassembled WGS sequence"/>
</dbReference>
<reference evidence="7 8" key="1">
    <citation type="submission" date="2021-01" db="EMBL/GenBank/DDBJ databases">
        <title>Carboxyliciviraga sp.nov., isolated from coastal sediments.</title>
        <authorList>
            <person name="Lu D."/>
            <person name="Zhang T."/>
        </authorList>
    </citation>
    <scope>NUCLEOTIDE SEQUENCE [LARGE SCALE GENOMIC DNA]</scope>
    <source>
        <strain evidence="7 8">N1Y132</strain>
    </source>
</reference>
<proteinExistence type="inferred from homology"/>
<keyword evidence="5" id="KW-0175">Coiled coil</keyword>
<accession>A0ABS1HMK7</accession>
<dbReference type="SUPFAM" id="SSF53649">
    <property type="entry name" value="Alkaline phosphatase-like"/>
    <property type="match status" value="1"/>
</dbReference>
<evidence type="ECO:0000256" key="5">
    <source>
        <dbReference type="SAM" id="Coils"/>
    </source>
</evidence>
<dbReference type="Gene3D" id="3.40.720.10">
    <property type="entry name" value="Alkaline Phosphatase, subunit A"/>
    <property type="match status" value="1"/>
</dbReference>
<keyword evidence="2" id="KW-0732">Signal</keyword>
<dbReference type="PANTHER" id="PTHR43108">
    <property type="entry name" value="N-ACETYLGLUCOSAMINE-6-SULFATASE FAMILY MEMBER"/>
    <property type="match status" value="1"/>
</dbReference>
<dbReference type="InterPro" id="IPR000917">
    <property type="entry name" value="Sulfatase_N"/>
</dbReference>
<dbReference type="InterPro" id="IPR024607">
    <property type="entry name" value="Sulfatase_CS"/>
</dbReference>
<dbReference type="RefSeq" id="WP_200466122.1">
    <property type="nucleotide sequence ID" value="NZ_JAENRR010000045.1"/>
</dbReference>
<keyword evidence="4" id="KW-0325">Glycoprotein</keyword>
<name>A0ABS1HMK7_9BACT</name>
<evidence type="ECO:0000256" key="1">
    <source>
        <dbReference type="ARBA" id="ARBA00008779"/>
    </source>
</evidence>
<dbReference type="PROSITE" id="PS00149">
    <property type="entry name" value="SULFATASE_2"/>
    <property type="match status" value="1"/>
</dbReference>
<feature type="coiled-coil region" evidence="5">
    <location>
        <begin position="475"/>
        <end position="502"/>
    </location>
</feature>
<keyword evidence="8" id="KW-1185">Reference proteome</keyword>
<evidence type="ECO:0000313" key="8">
    <source>
        <dbReference type="Proteomes" id="UP000605676"/>
    </source>
</evidence>
<evidence type="ECO:0000313" key="7">
    <source>
        <dbReference type="EMBL" id="MBK3518901.1"/>
    </source>
</evidence>
<organism evidence="7 8">
    <name type="scientific">Carboxylicivirga marina</name>
    <dbReference type="NCBI Taxonomy" id="2800988"/>
    <lineage>
        <taxon>Bacteria</taxon>
        <taxon>Pseudomonadati</taxon>
        <taxon>Bacteroidota</taxon>
        <taxon>Bacteroidia</taxon>
        <taxon>Marinilabiliales</taxon>
        <taxon>Marinilabiliaceae</taxon>
        <taxon>Carboxylicivirga</taxon>
    </lineage>
</organism>
<dbReference type="PANTHER" id="PTHR43108:SF6">
    <property type="entry name" value="N-SULPHOGLUCOSAMINE SULPHOHYDROLASE"/>
    <property type="match status" value="1"/>
</dbReference>
<gene>
    <name evidence="7" type="ORF">JIV24_16250</name>
</gene>
<dbReference type="CDD" id="cd16031">
    <property type="entry name" value="G6S_like"/>
    <property type="match status" value="1"/>
</dbReference>
<dbReference type="Pfam" id="PF00884">
    <property type="entry name" value="Sulfatase"/>
    <property type="match status" value="1"/>
</dbReference>
<dbReference type="InterPro" id="IPR017850">
    <property type="entry name" value="Alkaline_phosphatase_core_sf"/>
</dbReference>
<comment type="caution">
    <text evidence="7">The sequence shown here is derived from an EMBL/GenBank/DDBJ whole genome shotgun (WGS) entry which is preliminary data.</text>
</comment>
<sequence>MKKTIIFFIVALLFIGCSRRVQKAEKPNILFIMSDDHTSQAWGIYGGVLKDYVHAPNINRLADEGVVLDNCFCTNSICVPSRATILTGQYSHRNGVYMLRDKARQDSLNIAKVLNEAGYQTAIVGKWHLKTQPQGFDYFNVLPDQGVYHNPVLKSKENWQDGYKGGKVYEGFSTDVITDLTIDWLDKRDESKPFMMMCHFKATHEPFDFPDRFKNLYDDVEIPEPASLYDFDPRVSGRTFIGQSLEKLAWRWETASKDPDKWWCKYPELPFSTENLDSVAARKKTYQKLVKDFMRCGATIDDNIGRLLDYLKAQGLDENTVVIYTSDQGYFLGEHGFFDKRMILEESLRMPFVIKYPQEIEGGKRIQDIILNIDFAALFADYAGVKSVESFQGKSFRDNLKGNTKDGWRKSMYYRYWEHSPDRPAHIGIRNEQHKLIFFYGRAMDEDSDVQSTLPAWEFYDLVNDPNELHNAYADESYADVIREMKEELKKQRRELGDDDRERTWIKDIIDQHLN</sequence>
<protein>
    <submittedName>
        <fullName evidence="7">Sulfatase</fullName>
    </submittedName>
</protein>
<keyword evidence="3" id="KW-0378">Hydrolase</keyword>
<evidence type="ECO:0000256" key="4">
    <source>
        <dbReference type="ARBA" id="ARBA00023180"/>
    </source>
</evidence>
<evidence type="ECO:0000256" key="3">
    <source>
        <dbReference type="ARBA" id="ARBA00022801"/>
    </source>
</evidence>